<dbReference type="PANTHER" id="PTHR33487">
    <property type="entry name" value="CILIA- AND FLAGELLA-ASSOCIATED PROTEIN 54"/>
    <property type="match status" value="1"/>
</dbReference>
<dbReference type="PANTHER" id="PTHR33487:SF1">
    <property type="entry name" value="CILIA- AND FLAGELLA-ASSOCIATED PROTEIN 54"/>
    <property type="match status" value="1"/>
</dbReference>
<evidence type="ECO:0000313" key="3">
    <source>
        <dbReference type="RefSeq" id="XP_067153181.1"/>
    </source>
</evidence>
<dbReference type="GeneID" id="106488191"/>
<feature type="region of interest" description="Disordered" evidence="1">
    <location>
        <begin position="1551"/>
        <end position="1578"/>
    </location>
</feature>
<dbReference type="InterPro" id="IPR027912">
    <property type="entry name" value="CFAP54"/>
</dbReference>
<keyword evidence="3" id="KW-0282">Flagellum</keyword>
<keyword evidence="3" id="KW-0966">Cell projection</keyword>
<feature type="compositionally biased region" description="Basic and acidic residues" evidence="1">
    <location>
        <begin position="1551"/>
        <end position="1560"/>
    </location>
</feature>
<keyword evidence="2" id="KW-1185">Reference proteome</keyword>
<gene>
    <name evidence="3" type="primary">CFAP54</name>
</gene>
<dbReference type="RefSeq" id="XP_067153181.1">
    <property type="nucleotide sequence ID" value="XM_067297080.1"/>
</dbReference>
<proteinExistence type="predicted"/>
<protein>
    <submittedName>
        <fullName evidence="3">Cilia- and flagella-associated protein 54</fullName>
    </submittedName>
</protein>
<name>A0ABM4EKF3_9AVES</name>
<accession>A0ABM4EKF3</accession>
<evidence type="ECO:0000313" key="2">
    <source>
        <dbReference type="Proteomes" id="UP001652627"/>
    </source>
</evidence>
<keyword evidence="3" id="KW-0969">Cilium</keyword>
<feature type="region of interest" description="Disordered" evidence="1">
    <location>
        <begin position="525"/>
        <end position="548"/>
    </location>
</feature>
<sequence length="3190" mass="359340">MAESAGAGSPLGAAVPRPPPAAFFGPVAPGNPVIDTFEAELRDVLGFLRRLRGAGETEPRQHDLHRRGANTLFNIWIKYKPRLPDWYYNEKLLKVGDSLAQIKEYKLALLQCYGRYLQQFISVSLDEIIDDVNQFKSTFFPNGFRDKNAALTLHALQERNVCIYQMVCSSDRNLQNQESLQTCFNILSSLRLTMQVALPQENLCWLIYNGTIHIYMICRHLMMIGHSAKVLEYLLWASVCMESSIPLLSVHYLTWRATLYTAVSQCYYDCQAGINGEIFARRGLMKIDELKQLENISSSPGNSETKKIFREATVKMTVMIFKRSVYESRRKPKSYFQPKLRVNLKEAQNLPWPRTATERLLTEMFDGTAAQFLAILEALSDGSRHVLRSAPPVPDEIEIRDVVSELFFAGMEILSGGVSSAGTQGRHCTGRSGISASSTLLQLILTGENAVSGDAAVKFVKLAFSYEEWDVFDSSIGLVINFLQVQDDPRWKKAEMELKLLTVMQPLVFPRKLKHGFSVNENNTKEAGMPYGSGKKQALRSEQGPVKHGEPSDDLIVLATTVFSCICTSKQNLQLDKEILVDVIMFLWQKCKGGLQRIQMSGSDYLKYIHKYKAYKWVHVLWIINEVIQKSSIADTNVLMLAEITLRLTAILENVADCANKSRKKAEEGSASLSQDETHDIPEILMKSPIEQLQVAYESLEKAINEMNMCRLTTLLPDGKSIFDNCCTKVDLDGQNLNSSLGWDNDKPETGNGFVIDLHLELIQAQHRVAVKLLKLTQGVQKDDRNLKSNKSHGKNIKDCPYLTEAVIMKKIKKNKLSRAIFLMQKASQMFPKELTTSSQRHLLEEALTLIEQVEAEQSALYRSLKEVMNSKKKSKTPPPPILLSRSHCSMIFRPAPFSSDVQVSWYSILGCVTAGSNMKVRLNNNKLPNAGEEIPADGKSLLEIQGLDPNEKYIFAVAAYSSDGKLIGDAIGEMTKPILAYPPLSATSVRAYLTQVAYQTGNYTLAREAFTPMWDYFVSNSSPPPANTAVISASSNLTISENRLCFKALSQTSPIALQLFLRNIFAISDINVMEGALFCDSICTSETLYEEQVGRLAECERMAVAIELSSWLNDANYVLQAVVQCYGLLAPIIYHKISSVAVVQILIKCLAVLQEIPSATLQRKQAGCYESIQHMIACASFYTAKVLRSWKEYELAVIVVNYGKKLLGSPQTTSFCQSGATKTEETPANTEVEDSLMKISQLAAVEKATENLSALESNLLKLTKPAPGSELTGQEDPLFLYPVISCWTAKNAYREVMKFRKKSRFLEYFVQVLHKLLNEEKFQKALEWAGNVQVYLKRRNDHLLFTEGTLRPETSFLTVPESTKRCTTAVLEFHKSLEISPSKKLEASTLKKPRKEAFSPVRKGQTLRQYFMKHPNIMKSPETQRQHKEELQKVARHTLVVLLKPLVSGYLNRRKFHHVCIEEMPWRSQMNIYLAIAHYNLFKKKLEDQYAIGICGSQHHNSYNILDPEIFSLNKSGIVLVREVMEDNIRTPSPLLLKKSCSGMIEKKTYTVKSSEHSSKSSGTDTPRTQTTNDSEISISFSPKERDRFLSKTIFSEHFTKIFLHLRRAVVLAHRGGHWTLLQNACRELWNYAQEAQSIAKHSHSHPGAFPITRGFVRDTIWLPFYLASDTIIDMITELQSSNSLKIVDPEGDFCIPSCLGGITDEDGGSNLHPQSPLDDVNVVDLKWICNLILKTIELLYQMKKWEALIHIAVQFNIFTHERYTEQVSPLLVYAQRQLLERIQQFSGLHSPKSHFIKYLTDNADKMSCRNYIANQLPVARSPSELISPGCISSPDMKNNYTDCSQAKALVYVPLDVNDTLKCFRETLEKAKYHSRALRHSRKLLSLFLAHTQENVGRTISQISSNRRLEFSVGAELIFLPTPCDLSQEKFNFSSMVESKPIPQSQLSVVISSYEKTIGILEINNQRDLKVQALHELGNLHFYAGNKRAAFKYWCQALDETLNIADALNNWQELGISKKATDCLAVGRSTDMSQKFLSQAGIWGCLHAAVLVAKIAQYIITSKMRLRTKCCYFSAILFKALLRASLPHPTSDCDYAQYEINMLIPGIDLFSDRYRADISTVIASLNFLMFELHCAKQSLIILPLFTLYEYFISEICRDPAKCIEGRIFKIKVLTDIGFFTEAFHELSLLNCGERIPWKIPAGYRPIEQKKAFQKFDSSKSLLAVTNLQVLEDIFNWSLSLVMVPLCNQQIMNKLTLAKMHFIISLSATINNIPEKVEKYIYSIDNKSLKKPRRIMASNTKVNANMNSRKREPRGTMLQLVDCKAELNMAMLKGILLTEAEENLQCLVQNIQDKYNGEISWCSAEELEAVIEAKLQLAAISQQRHRAAFSVALAFSAIRLLQDADIFRMQATHFQEKKKGRGYLDSCTEDVRLPHSAIAQDHMNIHLWLRCRTMLVSALVTHIHGVGDMEENGMVEHRTLIREVILEAETFGDIETQADMMVQAAILDLQERHPVAGIKQLLQNIISLLQEETFISPPASLTLVKSMLLLADILVQQTEEDTEHHSSTVEPLNLLILAHELTVKAIFLYGEPIEQQIEDITLTCPVLPPKNIYLPHINLLAQVKMRIGCTLAEKIACTSEREDPLQWLPALKHLESALELCRASATKKLDMEAELLFQIGKVECQITEAGNNKSCLAVENLLEAIKVSQQHDQNFELIRRSYLEIALLCLHFAKNKEDLSQTDEVVPSKSRTSSEELFSPEKALIPEGYKAQAWIAVRAATQVSEAVLASQLLIGRKSVKEHSVRDTVQQKIPEFASMDLLASYRDFLSDGYNVVSKSPPASKNKHIVPNKQDRSEGTECLATKAHEKKQTITWVHLIRYHVYLKRLYNTNPVFASLKSGPGSSSARDGHFSPVFDTEIVLRIAEMHVFLKKHLFEYLMCCLEDFPKELCYIEMPLGSPTDSSKMSHESTGISPKSSCVRIASPIPVITEADGQTESRAANASNKELSIQWYIPPLAKPSDDTEAKVLLLYAYNTKPVKISNIKIFSSVSIFSGHLWIPLARIISLQEELSNLKQQVEILMQSSKSVSSVSETASFPKQSETLKMIPSTKAKMNIAKVHLDGKTEEMAKRCLSEVKALLSVVPALSLPLTEVPFDVTLQSIAHLESMFDPASGCVITEESLFNWLTSLLQ</sequence>
<reference evidence="3" key="2">
    <citation type="submission" date="2025-08" db="UniProtKB">
        <authorList>
            <consortium name="RefSeq"/>
        </authorList>
    </citation>
    <scope>IDENTIFICATION</scope>
    <source>
        <tissue evidence="3">Blood</tissue>
    </source>
</reference>
<evidence type="ECO:0000256" key="1">
    <source>
        <dbReference type="SAM" id="MobiDB-lite"/>
    </source>
</evidence>
<dbReference type="Pfam" id="PF14858">
    <property type="entry name" value="CFAP54_N"/>
    <property type="match status" value="1"/>
</dbReference>
<organism evidence="2 3">
    <name type="scientific">Apteryx mantelli</name>
    <name type="common">North Island brown kiwi</name>
    <dbReference type="NCBI Taxonomy" id="2696672"/>
    <lineage>
        <taxon>Eukaryota</taxon>
        <taxon>Metazoa</taxon>
        <taxon>Chordata</taxon>
        <taxon>Craniata</taxon>
        <taxon>Vertebrata</taxon>
        <taxon>Euteleostomi</taxon>
        <taxon>Archelosauria</taxon>
        <taxon>Archosauria</taxon>
        <taxon>Dinosauria</taxon>
        <taxon>Saurischia</taxon>
        <taxon>Theropoda</taxon>
        <taxon>Coelurosauria</taxon>
        <taxon>Aves</taxon>
        <taxon>Palaeognathae</taxon>
        <taxon>Apterygiformes</taxon>
        <taxon>Apterygidae</taxon>
        <taxon>Apteryx</taxon>
    </lineage>
</organism>
<dbReference type="Proteomes" id="UP001652627">
    <property type="component" value="Chromosome 1"/>
</dbReference>
<reference evidence="2" key="1">
    <citation type="submission" date="2025-05" db="UniProtKB">
        <authorList>
            <consortium name="RefSeq"/>
        </authorList>
    </citation>
    <scope>NUCLEOTIDE SEQUENCE [LARGE SCALE GENOMIC DNA]</scope>
</reference>
<feature type="compositionally biased region" description="Polar residues" evidence="1">
    <location>
        <begin position="1564"/>
        <end position="1578"/>
    </location>
</feature>